<protein>
    <submittedName>
        <fullName evidence="2">Uncharacterized protein</fullName>
    </submittedName>
</protein>
<name>A0ABW6V3T5_MICFU</name>
<evidence type="ECO:0000313" key="3">
    <source>
        <dbReference type="Proteomes" id="UP001602119"/>
    </source>
</evidence>
<sequence length="157" mass="16931">MERWVIAVLAAACIGWGVILVAPMAYLALTHRCTADDDRLAASLATLSILDAHPVGATPQEERTSPCESDDRITTVGQTYRFSASRADVLSFYREIAIKDGWTPPPNDDGEGVSCFAKSVGGRRVDLSLSFLDAMRKENGDGYEVEVSSSRDGGGWC</sequence>
<proteinExistence type="predicted"/>
<organism evidence="2 3">
    <name type="scientific">Microtetraspora fusca</name>
    <dbReference type="NCBI Taxonomy" id="1997"/>
    <lineage>
        <taxon>Bacteria</taxon>
        <taxon>Bacillati</taxon>
        <taxon>Actinomycetota</taxon>
        <taxon>Actinomycetes</taxon>
        <taxon>Streptosporangiales</taxon>
        <taxon>Streptosporangiaceae</taxon>
        <taxon>Microtetraspora</taxon>
    </lineage>
</organism>
<gene>
    <name evidence="2" type="ORF">ACFY05_10375</name>
</gene>
<keyword evidence="1" id="KW-0472">Membrane</keyword>
<comment type="caution">
    <text evidence="2">The sequence shown here is derived from an EMBL/GenBank/DDBJ whole genome shotgun (WGS) entry which is preliminary data.</text>
</comment>
<accession>A0ABW6V3T5</accession>
<evidence type="ECO:0000313" key="2">
    <source>
        <dbReference type="EMBL" id="MFF4773252.1"/>
    </source>
</evidence>
<dbReference type="Proteomes" id="UP001602119">
    <property type="component" value="Unassembled WGS sequence"/>
</dbReference>
<dbReference type="EMBL" id="JBIAXI010000005">
    <property type="protein sequence ID" value="MFF4773252.1"/>
    <property type="molecule type" value="Genomic_DNA"/>
</dbReference>
<evidence type="ECO:0000256" key="1">
    <source>
        <dbReference type="SAM" id="Phobius"/>
    </source>
</evidence>
<reference evidence="2 3" key="1">
    <citation type="submission" date="2024-10" db="EMBL/GenBank/DDBJ databases">
        <title>The Natural Products Discovery Center: Release of the First 8490 Sequenced Strains for Exploring Actinobacteria Biosynthetic Diversity.</title>
        <authorList>
            <person name="Kalkreuter E."/>
            <person name="Kautsar S.A."/>
            <person name="Yang D."/>
            <person name="Bader C.D."/>
            <person name="Teijaro C.N."/>
            <person name="Fluegel L."/>
            <person name="Davis C.M."/>
            <person name="Simpson J.R."/>
            <person name="Lauterbach L."/>
            <person name="Steele A.D."/>
            <person name="Gui C."/>
            <person name="Meng S."/>
            <person name="Li G."/>
            <person name="Viehrig K."/>
            <person name="Ye F."/>
            <person name="Su P."/>
            <person name="Kiefer A.F."/>
            <person name="Nichols A."/>
            <person name="Cepeda A.J."/>
            <person name="Yan W."/>
            <person name="Fan B."/>
            <person name="Jiang Y."/>
            <person name="Adhikari A."/>
            <person name="Zheng C.-J."/>
            <person name="Schuster L."/>
            <person name="Cowan T.M."/>
            <person name="Smanski M.J."/>
            <person name="Chevrette M.G."/>
            <person name="De Carvalho L.P.S."/>
            <person name="Shen B."/>
        </authorList>
    </citation>
    <scope>NUCLEOTIDE SEQUENCE [LARGE SCALE GENOMIC DNA]</scope>
    <source>
        <strain evidence="2 3">NPDC001281</strain>
    </source>
</reference>
<keyword evidence="1" id="KW-1133">Transmembrane helix</keyword>
<keyword evidence="1" id="KW-0812">Transmembrane</keyword>
<feature type="transmembrane region" description="Helical" evidence="1">
    <location>
        <begin position="6"/>
        <end position="29"/>
    </location>
</feature>
<keyword evidence="3" id="KW-1185">Reference proteome</keyword>
<dbReference type="RefSeq" id="WP_387341631.1">
    <property type="nucleotide sequence ID" value="NZ_JBIAXI010000005.1"/>
</dbReference>